<sequence>MATWSLRSRLRAWVFCERRLMGAEGGQETRQRQPLINIWTLFNKYVSPTRTSPASSITRIGMVYMVDLKRKATVEVLLKWVARLN</sequence>
<proteinExistence type="predicted"/>
<dbReference type="Proteomes" id="UP001066276">
    <property type="component" value="Chromosome 7"/>
</dbReference>
<evidence type="ECO:0000313" key="1">
    <source>
        <dbReference type="EMBL" id="KAJ1126978.1"/>
    </source>
</evidence>
<accession>A0AAV7PK80</accession>
<evidence type="ECO:0000313" key="2">
    <source>
        <dbReference type="Proteomes" id="UP001066276"/>
    </source>
</evidence>
<organism evidence="1 2">
    <name type="scientific">Pleurodeles waltl</name>
    <name type="common">Iberian ribbed newt</name>
    <dbReference type="NCBI Taxonomy" id="8319"/>
    <lineage>
        <taxon>Eukaryota</taxon>
        <taxon>Metazoa</taxon>
        <taxon>Chordata</taxon>
        <taxon>Craniata</taxon>
        <taxon>Vertebrata</taxon>
        <taxon>Euteleostomi</taxon>
        <taxon>Amphibia</taxon>
        <taxon>Batrachia</taxon>
        <taxon>Caudata</taxon>
        <taxon>Salamandroidea</taxon>
        <taxon>Salamandridae</taxon>
        <taxon>Pleurodelinae</taxon>
        <taxon>Pleurodeles</taxon>
    </lineage>
</organism>
<dbReference type="EMBL" id="JANPWB010000011">
    <property type="protein sequence ID" value="KAJ1126978.1"/>
    <property type="molecule type" value="Genomic_DNA"/>
</dbReference>
<name>A0AAV7PK80_PLEWA</name>
<comment type="caution">
    <text evidence="1">The sequence shown here is derived from an EMBL/GenBank/DDBJ whole genome shotgun (WGS) entry which is preliminary data.</text>
</comment>
<gene>
    <name evidence="1" type="ORF">NDU88_005384</name>
</gene>
<keyword evidence="2" id="KW-1185">Reference proteome</keyword>
<dbReference type="AlphaFoldDB" id="A0AAV7PK80"/>
<protein>
    <submittedName>
        <fullName evidence="1">Uncharacterized protein</fullName>
    </submittedName>
</protein>
<reference evidence="1" key="1">
    <citation type="journal article" date="2022" name="bioRxiv">
        <title>Sequencing and chromosome-scale assembly of the giantPleurodeles waltlgenome.</title>
        <authorList>
            <person name="Brown T."/>
            <person name="Elewa A."/>
            <person name="Iarovenko S."/>
            <person name="Subramanian E."/>
            <person name="Araus A.J."/>
            <person name="Petzold A."/>
            <person name="Susuki M."/>
            <person name="Suzuki K.-i.T."/>
            <person name="Hayashi T."/>
            <person name="Toyoda A."/>
            <person name="Oliveira C."/>
            <person name="Osipova E."/>
            <person name="Leigh N.D."/>
            <person name="Simon A."/>
            <person name="Yun M.H."/>
        </authorList>
    </citation>
    <scope>NUCLEOTIDE SEQUENCE</scope>
    <source>
        <strain evidence="1">20211129_DDA</strain>
        <tissue evidence="1">Liver</tissue>
    </source>
</reference>